<comment type="caution">
    <text evidence="7">The sequence shown here is derived from an EMBL/GenBank/DDBJ whole genome shotgun (WGS) entry which is preliminary data.</text>
</comment>
<proteinExistence type="inferred from homology"/>
<dbReference type="InterPro" id="IPR017441">
    <property type="entry name" value="Protein_kinase_ATP_BS"/>
</dbReference>
<dbReference type="EMBL" id="JAAAJB010000490">
    <property type="protein sequence ID" value="KAG0254926.1"/>
    <property type="molecule type" value="Genomic_DNA"/>
</dbReference>
<dbReference type="InterPro" id="IPR050767">
    <property type="entry name" value="Sel1_AlgK"/>
</dbReference>
<evidence type="ECO:0000259" key="6">
    <source>
        <dbReference type="PROSITE" id="PS50011"/>
    </source>
</evidence>
<dbReference type="SUPFAM" id="SSF56112">
    <property type="entry name" value="Protein kinase-like (PK-like)"/>
    <property type="match status" value="1"/>
</dbReference>
<dbReference type="InterPro" id="IPR001245">
    <property type="entry name" value="Ser-Thr/Tyr_kinase_cat_dom"/>
</dbReference>
<dbReference type="InterPro" id="IPR011009">
    <property type="entry name" value="Kinase-like_dom_sf"/>
</dbReference>
<feature type="domain" description="Protein kinase" evidence="6">
    <location>
        <begin position="1"/>
        <end position="264"/>
    </location>
</feature>
<organism evidence="7 8">
    <name type="scientific">Actinomortierella ambigua</name>
    <dbReference type="NCBI Taxonomy" id="1343610"/>
    <lineage>
        <taxon>Eukaryota</taxon>
        <taxon>Fungi</taxon>
        <taxon>Fungi incertae sedis</taxon>
        <taxon>Mucoromycota</taxon>
        <taxon>Mortierellomycotina</taxon>
        <taxon>Mortierellomycetes</taxon>
        <taxon>Mortierellales</taxon>
        <taxon>Mortierellaceae</taxon>
        <taxon>Actinomortierella</taxon>
    </lineage>
</organism>
<dbReference type="SMART" id="SM00671">
    <property type="entry name" value="SEL1"/>
    <property type="match status" value="9"/>
</dbReference>
<dbReference type="SMART" id="SM00220">
    <property type="entry name" value="S_TKc"/>
    <property type="match status" value="1"/>
</dbReference>
<feature type="binding site" evidence="5">
    <location>
        <position position="24"/>
    </location>
    <ligand>
        <name>ATP</name>
        <dbReference type="ChEBI" id="CHEBI:30616"/>
    </ligand>
</feature>
<dbReference type="InterPro" id="IPR008271">
    <property type="entry name" value="Ser/Thr_kinase_AS"/>
</dbReference>
<accession>A0A9P6PVI9</accession>
<dbReference type="Proteomes" id="UP000807716">
    <property type="component" value="Unassembled WGS sequence"/>
</dbReference>
<dbReference type="AlphaFoldDB" id="A0A9P6PVI9"/>
<dbReference type="Pfam" id="PF07714">
    <property type="entry name" value="PK_Tyr_Ser-Thr"/>
    <property type="match status" value="1"/>
</dbReference>
<name>A0A9P6PVI9_9FUNG</name>
<keyword evidence="1" id="KW-0808">Transferase</keyword>
<dbReference type="CDD" id="cd13999">
    <property type="entry name" value="STKc_MAP3K-like"/>
    <property type="match status" value="1"/>
</dbReference>
<dbReference type="SUPFAM" id="SSF81901">
    <property type="entry name" value="HCP-like"/>
    <property type="match status" value="2"/>
</dbReference>
<evidence type="ECO:0000313" key="8">
    <source>
        <dbReference type="Proteomes" id="UP000807716"/>
    </source>
</evidence>
<evidence type="ECO:0000256" key="4">
    <source>
        <dbReference type="ARBA" id="ARBA00038101"/>
    </source>
</evidence>
<dbReference type="Gene3D" id="1.10.510.10">
    <property type="entry name" value="Transferase(Phosphotransferase) domain 1"/>
    <property type="match status" value="1"/>
</dbReference>
<reference evidence="7" key="1">
    <citation type="journal article" date="2020" name="Fungal Divers.">
        <title>Resolving the Mortierellaceae phylogeny through synthesis of multi-gene phylogenetics and phylogenomics.</title>
        <authorList>
            <person name="Vandepol N."/>
            <person name="Liber J."/>
            <person name="Desiro A."/>
            <person name="Na H."/>
            <person name="Kennedy M."/>
            <person name="Barry K."/>
            <person name="Grigoriev I.V."/>
            <person name="Miller A.N."/>
            <person name="O'Donnell K."/>
            <person name="Stajich J.E."/>
            <person name="Bonito G."/>
        </authorList>
    </citation>
    <scope>NUCLEOTIDE SEQUENCE</scope>
    <source>
        <strain evidence="7">BC1065</strain>
    </source>
</reference>
<keyword evidence="8" id="KW-1185">Reference proteome</keyword>
<sequence>SYIGAGAYGKVYHAYWHGRKVAIKQFTMAQANAASEIAIQREVRLLESLRDKHIIQFYGTTEYEGQLVLVMEYAEGGSLDGAIQSCQLDWATKMRIAQEVVRGLAFIHHQDVLHRDLKSMNVLLTRHMEVKLCDFGVATVKIRSASKSTTSTKGTLRWMAPELLVAKPKYSTKSDMFALGMVMWELAANCTIPFKDQLSSVTVMGLVQNGEREVLPDDTPPDFRQWVERCWAQDPAKRPDAREMVTKDEEPNGGGRFASPQGFLSCTVEEPDLTLSPPPGKNETVKGDQVAKLADDLGPLLEKANADDVEAQLALAEIYQGGLGVDQNHTEAFKWYLRAAELGSTLGQYMAGDCLMYGRGTSVNHERVAYWMQLAADNGHPRAQDYIGWMYESGHRYERDYDQAFSWFSKAAVQADAKAQYHLGLMYKKGNGVERDYDQAMAWFRKSADQEYEDALYHIGLMYKEGEGVQRDYEQALSWLHRSAVQGSANAQCHVGLMYMNSQGVEEDFGKALSWYRKSADQGNVAALCNLGLMYKDGLGVERDYGEALSWYLKSAEKGNANAQYHVGWIYKNGKGVERDYGEALSWYRKSADQGNPNAQNEIGSMYQNAHGVHMDIERAITWYRKAAKQNHASAIRRLESLE</sequence>
<dbReference type="InterPro" id="IPR011990">
    <property type="entry name" value="TPR-like_helical_dom_sf"/>
</dbReference>
<keyword evidence="2 5" id="KW-0547">Nucleotide-binding</keyword>
<dbReference type="Pfam" id="PF08238">
    <property type="entry name" value="Sel1"/>
    <property type="match status" value="9"/>
</dbReference>
<feature type="non-terminal residue" evidence="7">
    <location>
        <position position="1"/>
    </location>
</feature>
<evidence type="ECO:0000256" key="1">
    <source>
        <dbReference type="ARBA" id="ARBA00022527"/>
    </source>
</evidence>
<dbReference type="PROSITE" id="PS00107">
    <property type="entry name" value="PROTEIN_KINASE_ATP"/>
    <property type="match status" value="1"/>
</dbReference>
<dbReference type="PRINTS" id="PR00109">
    <property type="entry name" value="TYRKINASE"/>
</dbReference>
<keyword evidence="3 5" id="KW-0067">ATP-binding</keyword>
<evidence type="ECO:0000256" key="3">
    <source>
        <dbReference type="ARBA" id="ARBA00022840"/>
    </source>
</evidence>
<dbReference type="InterPro" id="IPR000719">
    <property type="entry name" value="Prot_kinase_dom"/>
</dbReference>
<gene>
    <name evidence="7" type="ORF">DFQ27_006576</name>
</gene>
<dbReference type="GO" id="GO:0004674">
    <property type="term" value="F:protein serine/threonine kinase activity"/>
    <property type="evidence" value="ECO:0007669"/>
    <property type="project" value="UniProtKB-KW"/>
</dbReference>
<protein>
    <recommendedName>
        <fullName evidence="6">Protein kinase domain-containing protein</fullName>
    </recommendedName>
</protein>
<evidence type="ECO:0000256" key="2">
    <source>
        <dbReference type="ARBA" id="ARBA00022741"/>
    </source>
</evidence>
<dbReference type="PANTHER" id="PTHR11102:SF160">
    <property type="entry name" value="ERAD-ASSOCIATED E3 UBIQUITIN-PROTEIN LIGASE COMPONENT HRD3"/>
    <property type="match status" value="1"/>
</dbReference>
<dbReference type="PROSITE" id="PS50011">
    <property type="entry name" value="PROTEIN_KINASE_DOM"/>
    <property type="match status" value="1"/>
</dbReference>
<dbReference type="PANTHER" id="PTHR11102">
    <property type="entry name" value="SEL-1-LIKE PROTEIN"/>
    <property type="match status" value="1"/>
</dbReference>
<dbReference type="InterPro" id="IPR006597">
    <property type="entry name" value="Sel1-like"/>
</dbReference>
<evidence type="ECO:0000256" key="5">
    <source>
        <dbReference type="PROSITE-ProRule" id="PRU10141"/>
    </source>
</evidence>
<keyword evidence="1" id="KW-0723">Serine/threonine-protein kinase</keyword>
<comment type="similarity">
    <text evidence="4">Belongs to the sel-1 family.</text>
</comment>
<evidence type="ECO:0000313" key="7">
    <source>
        <dbReference type="EMBL" id="KAG0254926.1"/>
    </source>
</evidence>
<dbReference type="Gene3D" id="1.25.40.10">
    <property type="entry name" value="Tetratricopeptide repeat domain"/>
    <property type="match status" value="2"/>
</dbReference>
<keyword evidence="1" id="KW-0418">Kinase</keyword>
<dbReference type="OrthoDB" id="272077at2759"/>
<dbReference type="PROSITE" id="PS00108">
    <property type="entry name" value="PROTEIN_KINASE_ST"/>
    <property type="match status" value="1"/>
</dbReference>
<dbReference type="GO" id="GO:0005524">
    <property type="term" value="F:ATP binding"/>
    <property type="evidence" value="ECO:0007669"/>
    <property type="project" value="UniProtKB-UniRule"/>
</dbReference>